<protein>
    <submittedName>
        <fullName evidence="1">Uncharacterized protein</fullName>
    </submittedName>
</protein>
<proteinExistence type="predicted"/>
<dbReference type="EMBL" id="AHFB01000091">
    <property type="protein sequence ID" value="EOO29553.1"/>
    <property type="molecule type" value="Genomic_DNA"/>
</dbReference>
<name>A0A9W5PM70_BACCE</name>
<dbReference type="Proteomes" id="UP000014018">
    <property type="component" value="Unassembled WGS sequence"/>
</dbReference>
<reference evidence="1 2" key="1">
    <citation type="submission" date="2012-12" db="EMBL/GenBank/DDBJ databases">
        <title>The Genome Sequence of Bacillus cereus VD133.</title>
        <authorList>
            <consortium name="The Broad Institute Genome Sequencing Platform"/>
            <consortium name="The Broad Institute Genome Sequencing Center for Infectious Disease"/>
            <person name="Feldgarden M."/>
            <person name="Van der Auwera G.A."/>
            <person name="Mahillon J."/>
            <person name="Duprez V."/>
            <person name="Timmery S."/>
            <person name="Mattelet C."/>
            <person name="Dierick K."/>
            <person name="Sun M."/>
            <person name="Yu Z."/>
            <person name="Zhu L."/>
            <person name="Hu X."/>
            <person name="Shank E.B."/>
            <person name="Swiecicka I."/>
            <person name="Hansen B.M."/>
            <person name="Andrup L."/>
            <person name="Walker B."/>
            <person name="Young S.K."/>
            <person name="Zeng Q."/>
            <person name="Gargeya S."/>
            <person name="Fitzgerald M."/>
            <person name="Haas B."/>
            <person name="Abouelleil A."/>
            <person name="Alvarado L."/>
            <person name="Arachchi H.M."/>
            <person name="Berlin A.M."/>
            <person name="Chapman S.B."/>
            <person name="Dewar J."/>
            <person name="Goldberg J."/>
            <person name="Griggs A."/>
            <person name="Gujja S."/>
            <person name="Hansen M."/>
            <person name="Howarth C."/>
            <person name="Imamovic A."/>
            <person name="Larimer J."/>
            <person name="McCowan C."/>
            <person name="Murphy C."/>
            <person name="Neiman D."/>
            <person name="Pearson M."/>
            <person name="Priest M."/>
            <person name="Roberts A."/>
            <person name="Saif S."/>
            <person name="Shea T."/>
            <person name="Sisk P."/>
            <person name="Sykes S."/>
            <person name="Wortman J."/>
            <person name="Nusbaum C."/>
            <person name="Birren B."/>
        </authorList>
    </citation>
    <scope>NUCLEOTIDE SEQUENCE [LARGE SCALE GENOMIC DNA]</scope>
    <source>
        <strain evidence="1 2">VD133</strain>
    </source>
</reference>
<gene>
    <name evidence="1" type="ORF">IIU_05383</name>
</gene>
<organism evidence="1 2">
    <name type="scientific">Bacillus cereus VD133</name>
    <dbReference type="NCBI Taxonomy" id="1053233"/>
    <lineage>
        <taxon>Bacteria</taxon>
        <taxon>Bacillati</taxon>
        <taxon>Bacillota</taxon>
        <taxon>Bacilli</taxon>
        <taxon>Bacillales</taxon>
        <taxon>Bacillaceae</taxon>
        <taxon>Bacillus</taxon>
        <taxon>Bacillus cereus group</taxon>
    </lineage>
</organism>
<evidence type="ECO:0000313" key="2">
    <source>
        <dbReference type="Proteomes" id="UP000014018"/>
    </source>
</evidence>
<comment type="caution">
    <text evidence="1">The sequence shown here is derived from an EMBL/GenBank/DDBJ whole genome shotgun (WGS) entry which is preliminary data.</text>
</comment>
<evidence type="ECO:0000313" key="1">
    <source>
        <dbReference type="EMBL" id="EOO29553.1"/>
    </source>
</evidence>
<sequence length="41" mass="4982">MRYKFNQIPATKMLSEIEFKTNQKLEDFNMKYLKVARILTV</sequence>
<dbReference type="AlphaFoldDB" id="A0A9W5PM70"/>
<accession>A0A9W5PM70</accession>
<dbReference type="RefSeq" id="WP_016111633.1">
    <property type="nucleotide sequence ID" value="NZ_KB976191.1"/>
</dbReference>